<dbReference type="Proteomes" id="UP000193144">
    <property type="component" value="Unassembled WGS sequence"/>
</dbReference>
<sequence>MFLNSITGHRPFRTQDRSRGLPLGHLSLDFPPQIRHQIPQFPDTTFTAALPVSSMRTTMPLTPILQSSIPLQKSPQHRQESHTHRRNKKHRNRKRATTKVVGYIMDDNTVQCSMPECSRTQFGRQADFRRHRLQVHSRDRPEYWCNQEGCRRSYAPGGGNRTSFGARKDKRDEHLRNVHGFDPRQHSPQGDSPTSQDNSPSSSF</sequence>
<dbReference type="AlphaFoldDB" id="A0A1Y1YSN5"/>
<protein>
    <submittedName>
        <fullName evidence="2">Uncharacterized protein</fullName>
    </submittedName>
</protein>
<feature type="region of interest" description="Disordered" evidence="1">
    <location>
        <begin position="70"/>
        <end position="96"/>
    </location>
</feature>
<evidence type="ECO:0000313" key="2">
    <source>
        <dbReference type="EMBL" id="ORY01042.1"/>
    </source>
</evidence>
<organism evidence="2 3">
    <name type="scientific">Clohesyomyces aquaticus</name>
    <dbReference type="NCBI Taxonomy" id="1231657"/>
    <lineage>
        <taxon>Eukaryota</taxon>
        <taxon>Fungi</taxon>
        <taxon>Dikarya</taxon>
        <taxon>Ascomycota</taxon>
        <taxon>Pezizomycotina</taxon>
        <taxon>Dothideomycetes</taxon>
        <taxon>Pleosporomycetidae</taxon>
        <taxon>Pleosporales</taxon>
        <taxon>Lindgomycetaceae</taxon>
        <taxon>Clohesyomyces</taxon>
    </lineage>
</organism>
<accession>A0A1Y1YSN5</accession>
<gene>
    <name evidence="2" type="ORF">BCR34DRAFT_100982</name>
</gene>
<proteinExistence type="predicted"/>
<dbReference type="OrthoDB" id="2687452at2759"/>
<reference evidence="2 3" key="1">
    <citation type="submission" date="2016-07" db="EMBL/GenBank/DDBJ databases">
        <title>Pervasive Adenine N6-methylation of Active Genes in Fungi.</title>
        <authorList>
            <consortium name="DOE Joint Genome Institute"/>
            <person name="Mondo S.J."/>
            <person name="Dannebaum R.O."/>
            <person name="Kuo R.C."/>
            <person name="Labutti K."/>
            <person name="Haridas S."/>
            <person name="Kuo A."/>
            <person name="Salamov A."/>
            <person name="Ahrendt S.R."/>
            <person name="Lipzen A."/>
            <person name="Sullivan W."/>
            <person name="Andreopoulos W.B."/>
            <person name="Clum A."/>
            <person name="Lindquist E."/>
            <person name="Daum C."/>
            <person name="Ramamoorthy G.K."/>
            <person name="Gryganskyi A."/>
            <person name="Culley D."/>
            <person name="Magnuson J.K."/>
            <person name="James T.Y."/>
            <person name="O'Malley M.A."/>
            <person name="Stajich J.E."/>
            <person name="Spatafora J.W."/>
            <person name="Visel A."/>
            <person name="Grigoriev I.V."/>
        </authorList>
    </citation>
    <scope>NUCLEOTIDE SEQUENCE [LARGE SCALE GENOMIC DNA]</scope>
    <source>
        <strain evidence="2 3">CBS 115471</strain>
    </source>
</reference>
<dbReference type="EMBL" id="MCFA01000175">
    <property type="protein sequence ID" value="ORY01042.1"/>
    <property type="molecule type" value="Genomic_DNA"/>
</dbReference>
<feature type="compositionally biased region" description="Basic and acidic residues" evidence="1">
    <location>
        <begin position="166"/>
        <end position="185"/>
    </location>
</feature>
<feature type="compositionally biased region" description="Low complexity" evidence="1">
    <location>
        <begin position="191"/>
        <end position="204"/>
    </location>
</feature>
<feature type="compositionally biased region" description="Basic residues" evidence="1">
    <location>
        <begin position="83"/>
        <end position="96"/>
    </location>
</feature>
<keyword evidence="3" id="KW-1185">Reference proteome</keyword>
<name>A0A1Y1YSN5_9PLEO</name>
<comment type="caution">
    <text evidence="2">The sequence shown here is derived from an EMBL/GenBank/DDBJ whole genome shotgun (WGS) entry which is preliminary data.</text>
</comment>
<evidence type="ECO:0000256" key="1">
    <source>
        <dbReference type="SAM" id="MobiDB-lite"/>
    </source>
</evidence>
<evidence type="ECO:0000313" key="3">
    <source>
        <dbReference type="Proteomes" id="UP000193144"/>
    </source>
</evidence>
<feature type="region of interest" description="Disordered" evidence="1">
    <location>
        <begin position="149"/>
        <end position="204"/>
    </location>
</feature>